<feature type="signal peptide" evidence="1">
    <location>
        <begin position="1"/>
        <end position="21"/>
    </location>
</feature>
<evidence type="ECO:0000313" key="3">
    <source>
        <dbReference type="Proteomes" id="UP001230504"/>
    </source>
</evidence>
<keyword evidence="1" id="KW-0732">Signal</keyword>
<feature type="chain" id="PRO_5042223817" evidence="1">
    <location>
        <begin position="22"/>
        <end position="71"/>
    </location>
</feature>
<dbReference type="Proteomes" id="UP001230504">
    <property type="component" value="Unassembled WGS sequence"/>
</dbReference>
<keyword evidence="3" id="KW-1185">Reference proteome</keyword>
<organism evidence="2 3">
    <name type="scientific">Colletotrichum navitas</name>
    <dbReference type="NCBI Taxonomy" id="681940"/>
    <lineage>
        <taxon>Eukaryota</taxon>
        <taxon>Fungi</taxon>
        <taxon>Dikarya</taxon>
        <taxon>Ascomycota</taxon>
        <taxon>Pezizomycotina</taxon>
        <taxon>Sordariomycetes</taxon>
        <taxon>Hypocreomycetidae</taxon>
        <taxon>Glomerellales</taxon>
        <taxon>Glomerellaceae</taxon>
        <taxon>Colletotrichum</taxon>
        <taxon>Colletotrichum graminicola species complex</taxon>
    </lineage>
</organism>
<gene>
    <name evidence="2" type="ORF">LY79DRAFT_11758</name>
</gene>
<evidence type="ECO:0000313" key="2">
    <source>
        <dbReference type="EMBL" id="KAK1600233.1"/>
    </source>
</evidence>
<dbReference type="AlphaFoldDB" id="A0AAD8QCT3"/>
<sequence>MFVRVCEMLHALVVFVYTLRGRLCDLWEDRRSHLTRLRAQPIIIITNEKPGQGYVTGRVRGTLTPGGIKNE</sequence>
<protein>
    <submittedName>
        <fullName evidence="2">Uncharacterized protein</fullName>
    </submittedName>
</protein>
<reference evidence="2" key="1">
    <citation type="submission" date="2021-06" db="EMBL/GenBank/DDBJ databases">
        <title>Comparative genomics, transcriptomics and evolutionary studies reveal genomic signatures of adaptation to plant cell wall in hemibiotrophic fungi.</title>
        <authorList>
            <consortium name="DOE Joint Genome Institute"/>
            <person name="Baroncelli R."/>
            <person name="Diaz J.F."/>
            <person name="Benocci T."/>
            <person name="Peng M."/>
            <person name="Battaglia E."/>
            <person name="Haridas S."/>
            <person name="Andreopoulos W."/>
            <person name="Labutti K."/>
            <person name="Pangilinan J."/>
            <person name="Floch G.L."/>
            <person name="Makela M.R."/>
            <person name="Henrissat B."/>
            <person name="Grigoriev I.V."/>
            <person name="Crouch J.A."/>
            <person name="De Vries R.P."/>
            <person name="Sukno S.A."/>
            <person name="Thon M.R."/>
        </authorList>
    </citation>
    <scope>NUCLEOTIDE SEQUENCE</scope>
    <source>
        <strain evidence="2">CBS 125086</strain>
    </source>
</reference>
<evidence type="ECO:0000256" key="1">
    <source>
        <dbReference type="SAM" id="SignalP"/>
    </source>
</evidence>
<dbReference type="EMBL" id="JAHLJV010000001">
    <property type="protein sequence ID" value="KAK1600233.1"/>
    <property type="molecule type" value="Genomic_DNA"/>
</dbReference>
<name>A0AAD8QCT3_9PEZI</name>
<dbReference type="RefSeq" id="XP_060420729.1">
    <property type="nucleotide sequence ID" value="XM_060550745.1"/>
</dbReference>
<comment type="caution">
    <text evidence="2">The sequence shown here is derived from an EMBL/GenBank/DDBJ whole genome shotgun (WGS) entry which is preliminary data.</text>
</comment>
<dbReference type="GeneID" id="85434985"/>
<accession>A0AAD8QCT3</accession>
<proteinExistence type="predicted"/>